<organism evidence="1 2">
    <name type="scientific">Thioclava kandeliae</name>
    <dbReference type="NCBI Taxonomy" id="3070818"/>
    <lineage>
        <taxon>Bacteria</taxon>
        <taxon>Pseudomonadati</taxon>
        <taxon>Pseudomonadota</taxon>
        <taxon>Alphaproteobacteria</taxon>
        <taxon>Rhodobacterales</taxon>
        <taxon>Paracoccaceae</taxon>
        <taxon>Thioclava</taxon>
    </lineage>
</organism>
<keyword evidence="2" id="KW-1185">Reference proteome</keyword>
<accession>A0ABV1SND4</accession>
<comment type="caution">
    <text evidence="1">The sequence shown here is derived from an EMBL/GenBank/DDBJ whole genome shotgun (WGS) entry which is preliminary data.</text>
</comment>
<proteinExistence type="predicted"/>
<protein>
    <submittedName>
        <fullName evidence="1">Uncharacterized protein</fullName>
    </submittedName>
</protein>
<feature type="non-terminal residue" evidence="1">
    <location>
        <position position="1"/>
    </location>
</feature>
<sequence length="61" mass="6579">PVARQAHNLKVVGSNPTPATNVSDPTLAIRGGFAFISIHQPKNAREIAVMRDAVTIGRIFR</sequence>
<dbReference type="EMBL" id="JAYWLC010000067">
    <property type="protein sequence ID" value="MER5174111.1"/>
    <property type="molecule type" value="Genomic_DNA"/>
</dbReference>
<name>A0ABV1SND4_9RHOB</name>
<reference evidence="1 2" key="1">
    <citation type="submission" date="2024-01" db="EMBL/GenBank/DDBJ databases">
        <authorList>
            <person name="Deng Y."/>
            <person name="Su J."/>
        </authorList>
    </citation>
    <scope>NUCLEOTIDE SEQUENCE [LARGE SCALE GENOMIC DNA]</scope>
    <source>
        <strain evidence="1 2">CPCC 100088</strain>
    </source>
</reference>
<dbReference type="RefSeq" id="WP_350939372.1">
    <property type="nucleotide sequence ID" value="NZ_JAYWLC010000067.1"/>
</dbReference>
<reference evidence="1 2" key="2">
    <citation type="submission" date="2024-06" db="EMBL/GenBank/DDBJ databases">
        <title>Thioclava kandeliae sp. nov. from a rhizosphere soil sample of Kandelia candel in a mangrove.</title>
        <authorList>
            <person name="Mu T."/>
        </authorList>
    </citation>
    <scope>NUCLEOTIDE SEQUENCE [LARGE SCALE GENOMIC DNA]</scope>
    <source>
        <strain evidence="1 2">CPCC 100088</strain>
    </source>
</reference>
<dbReference type="Proteomes" id="UP001438953">
    <property type="component" value="Unassembled WGS sequence"/>
</dbReference>
<gene>
    <name evidence="1" type="ORF">VSX56_20490</name>
</gene>
<evidence type="ECO:0000313" key="2">
    <source>
        <dbReference type="Proteomes" id="UP001438953"/>
    </source>
</evidence>
<evidence type="ECO:0000313" key="1">
    <source>
        <dbReference type="EMBL" id="MER5174111.1"/>
    </source>
</evidence>